<dbReference type="HAMAP" id="MF_00978">
    <property type="entry name" value="Bifunct_BirA"/>
    <property type="match status" value="1"/>
</dbReference>
<keyword evidence="9" id="KW-1185">Reference proteome</keyword>
<evidence type="ECO:0000256" key="1">
    <source>
        <dbReference type="ARBA" id="ARBA00022598"/>
    </source>
</evidence>
<dbReference type="Pfam" id="PF02237">
    <property type="entry name" value="BPL_C"/>
    <property type="match status" value="1"/>
</dbReference>
<dbReference type="InterPro" id="IPR004408">
    <property type="entry name" value="Biotin_CoA_COase_ligase"/>
</dbReference>
<keyword evidence="2 6" id="KW-0547">Nucleotide-binding</keyword>
<sequence length="316" mass="34894">MNQDYRLFELLSDGEFHSGELIAKEFGVSRSRVWALINSLEKKGVQISRVRGRGYRYGGGSKLIDTDYLRQALAGIDLHYSVELESTNEFARTIKPKQCALVLTEYQTSGKGRRGRQWSSGFGQNLMFTMKVNEYDSVHGLEGLSLVVGHSIVTAVDNALGLNVQVKWPNDILYKDNKIAGVLIEIQGDLTGACNLMIGVGLNVNDEPELVDRKDVTSLKGAKNKTINRTGLLLNIVKQIEIDLARFQASGFTVFKDSWNAFDAYRGQEVMVTQGDRKIVGVSKGVNDKGALILVLEGSEELLVHGGEVSLRKLNV</sequence>
<comment type="caution">
    <text evidence="8">The sequence shown here is derived from an EMBL/GenBank/DDBJ whole genome shotgun (WGS) entry which is preliminary data.</text>
</comment>
<dbReference type="SUPFAM" id="SSF55681">
    <property type="entry name" value="Class II aaRS and biotin synthetases"/>
    <property type="match status" value="1"/>
</dbReference>
<dbReference type="InterPro" id="IPR008988">
    <property type="entry name" value="Transcriptional_repressor_C"/>
</dbReference>
<evidence type="ECO:0000313" key="9">
    <source>
        <dbReference type="Proteomes" id="UP001501565"/>
    </source>
</evidence>
<dbReference type="EMBL" id="BAABBN010000006">
    <property type="protein sequence ID" value="GAA3923624.1"/>
    <property type="molecule type" value="Genomic_DNA"/>
</dbReference>
<keyword evidence="3 6" id="KW-0067">ATP-binding</keyword>
<dbReference type="Gene3D" id="3.30.930.10">
    <property type="entry name" value="Bira Bifunctional Protein, Domain 2"/>
    <property type="match status" value="1"/>
</dbReference>
<proteinExistence type="inferred from homology"/>
<dbReference type="InterPro" id="IPR003142">
    <property type="entry name" value="BPL_C"/>
</dbReference>
<feature type="binding site" evidence="6">
    <location>
        <position position="107"/>
    </location>
    <ligand>
        <name>biotin</name>
        <dbReference type="ChEBI" id="CHEBI:57586"/>
    </ligand>
</feature>
<gene>
    <name evidence="6 8" type="primary">birA</name>
    <name evidence="8" type="ORF">GCM10022277_19400</name>
</gene>
<dbReference type="Gene3D" id="1.10.10.10">
    <property type="entry name" value="Winged helix-like DNA-binding domain superfamily/Winged helix DNA-binding domain"/>
    <property type="match status" value="1"/>
</dbReference>
<dbReference type="InterPro" id="IPR045864">
    <property type="entry name" value="aa-tRNA-synth_II/BPL/LPL"/>
</dbReference>
<dbReference type="SUPFAM" id="SSF46785">
    <property type="entry name" value="Winged helix' DNA-binding domain"/>
    <property type="match status" value="1"/>
</dbReference>
<dbReference type="Pfam" id="PF03099">
    <property type="entry name" value="BPL_LplA_LipB"/>
    <property type="match status" value="1"/>
</dbReference>
<dbReference type="EC" id="6.3.4.15" evidence="6"/>
<comment type="function">
    <text evidence="6">Acts both as a biotin--[acetyl-CoA-carboxylase] ligase and a biotin-operon repressor. In the presence of ATP, BirA activates biotin to form the BirA-biotinyl-5'-adenylate (BirA-bio-5'-AMP or holoBirA) complex. HoloBirA can either transfer the biotinyl moiety to the biotin carboxyl carrier protein (BCCP) subunit of acetyl-CoA carboxylase, or bind to the biotin operator site and inhibit transcription of the operon.</text>
</comment>
<dbReference type="GO" id="GO:0016874">
    <property type="term" value="F:ligase activity"/>
    <property type="evidence" value="ECO:0007669"/>
    <property type="project" value="UniProtKB-KW"/>
</dbReference>
<dbReference type="CDD" id="cd16442">
    <property type="entry name" value="BPL"/>
    <property type="match status" value="1"/>
</dbReference>
<feature type="DNA-binding region" description="H-T-H motif" evidence="6">
    <location>
        <begin position="19"/>
        <end position="38"/>
    </location>
</feature>
<evidence type="ECO:0000256" key="4">
    <source>
        <dbReference type="ARBA" id="ARBA00023267"/>
    </source>
</evidence>
<comment type="caution">
    <text evidence="6">Lacks conserved residue(s) required for the propagation of feature annotation.</text>
</comment>
<keyword evidence="1 6" id="KW-0436">Ligase</keyword>
<dbReference type="Proteomes" id="UP001501565">
    <property type="component" value="Unassembled WGS sequence"/>
</dbReference>
<dbReference type="InterPro" id="IPR004143">
    <property type="entry name" value="BPL_LPL_catalytic"/>
</dbReference>
<comment type="catalytic activity">
    <reaction evidence="5 6">
        <text>biotin + L-lysyl-[protein] + ATP = N(6)-biotinyl-L-lysyl-[protein] + AMP + diphosphate + H(+)</text>
        <dbReference type="Rhea" id="RHEA:11756"/>
        <dbReference type="Rhea" id="RHEA-COMP:9752"/>
        <dbReference type="Rhea" id="RHEA-COMP:10505"/>
        <dbReference type="ChEBI" id="CHEBI:15378"/>
        <dbReference type="ChEBI" id="CHEBI:29969"/>
        <dbReference type="ChEBI" id="CHEBI:30616"/>
        <dbReference type="ChEBI" id="CHEBI:33019"/>
        <dbReference type="ChEBI" id="CHEBI:57586"/>
        <dbReference type="ChEBI" id="CHEBI:83144"/>
        <dbReference type="ChEBI" id="CHEBI:456215"/>
        <dbReference type="EC" id="6.3.4.15"/>
    </reaction>
</comment>
<keyword evidence="6" id="KW-0678">Repressor</keyword>
<evidence type="ECO:0000256" key="2">
    <source>
        <dbReference type="ARBA" id="ARBA00022741"/>
    </source>
</evidence>
<keyword evidence="6" id="KW-0805">Transcription regulation</keyword>
<evidence type="ECO:0000256" key="5">
    <source>
        <dbReference type="ARBA" id="ARBA00047846"/>
    </source>
</evidence>
<accession>A0ABP7MIB1</accession>
<evidence type="ECO:0000256" key="3">
    <source>
        <dbReference type="ARBA" id="ARBA00022840"/>
    </source>
</evidence>
<dbReference type="InterPro" id="IPR030855">
    <property type="entry name" value="Bifunct_BirA"/>
</dbReference>
<evidence type="ECO:0000256" key="6">
    <source>
        <dbReference type="HAMAP-Rule" id="MF_00978"/>
    </source>
</evidence>
<dbReference type="Pfam" id="PF08279">
    <property type="entry name" value="HTH_11"/>
    <property type="match status" value="1"/>
</dbReference>
<feature type="binding site" evidence="6">
    <location>
        <position position="178"/>
    </location>
    <ligand>
        <name>biotin</name>
        <dbReference type="ChEBI" id="CHEBI:57586"/>
    </ligand>
</feature>
<feature type="binding site" evidence="6">
    <location>
        <begin position="86"/>
        <end position="88"/>
    </location>
    <ligand>
        <name>biotin</name>
        <dbReference type="ChEBI" id="CHEBI:57586"/>
    </ligand>
</feature>
<dbReference type="PROSITE" id="PS51733">
    <property type="entry name" value="BPL_LPL_CATALYTIC"/>
    <property type="match status" value="1"/>
</dbReference>
<dbReference type="InterPro" id="IPR036390">
    <property type="entry name" value="WH_DNA-bd_sf"/>
</dbReference>
<protein>
    <recommendedName>
        <fullName evidence="6">Bifunctional ligase/repressor BirA</fullName>
    </recommendedName>
    <alternativeName>
        <fullName evidence="6">Biotin operon repressor</fullName>
    </alternativeName>
    <alternativeName>
        <fullName evidence="6">Biotin--[acetyl-CoA-carboxylase] ligase</fullName>
        <ecNumber evidence="6">6.3.4.15</ecNumber>
    </alternativeName>
    <alternativeName>
        <fullName evidence="6">Biotin--protein ligase</fullName>
    </alternativeName>
    <alternativeName>
        <fullName evidence="6">Biotin-[acetyl-CoA carboxylase] synthetase</fullName>
    </alternativeName>
</protein>
<feature type="domain" description="BPL/LPL catalytic" evidence="7">
    <location>
        <begin position="63"/>
        <end position="263"/>
    </location>
</feature>
<reference evidence="9" key="1">
    <citation type="journal article" date="2019" name="Int. J. Syst. Evol. Microbiol.">
        <title>The Global Catalogue of Microorganisms (GCM) 10K type strain sequencing project: providing services to taxonomists for standard genome sequencing and annotation.</title>
        <authorList>
            <consortium name="The Broad Institute Genomics Platform"/>
            <consortium name="The Broad Institute Genome Sequencing Center for Infectious Disease"/>
            <person name="Wu L."/>
            <person name="Ma J."/>
        </authorList>
    </citation>
    <scope>NUCLEOTIDE SEQUENCE [LARGE SCALE GENOMIC DNA]</scope>
    <source>
        <strain evidence="9">JCM 17551</strain>
    </source>
</reference>
<evidence type="ECO:0000313" key="8">
    <source>
        <dbReference type="EMBL" id="GAA3923624.1"/>
    </source>
</evidence>
<dbReference type="SUPFAM" id="SSF50037">
    <property type="entry name" value="C-terminal domain of transcriptional repressors"/>
    <property type="match status" value="1"/>
</dbReference>
<dbReference type="NCBIfam" id="TIGR00121">
    <property type="entry name" value="birA_ligase"/>
    <property type="match status" value="1"/>
</dbReference>
<dbReference type="PANTHER" id="PTHR12835:SF5">
    <property type="entry name" value="BIOTIN--PROTEIN LIGASE"/>
    <property type="match status" value="1"/>
</dbReference>
<keyword evidence="4 6" id="KW-0092">Biotin</keyword>
<keyword evidence="6" id="KW-0238">DNA-binding</keyword>
<comment type="similarity">
    <text evidence="6">Belongs to the biotin--protein ligase family.</text>
</comment>
<organism evidence="8 9">
    <name type="scientific">Litoribacillus peritrichatus</name>
    <dbReference type="NCBI Taxonomy" id="718191"/>
    <lineage>
        <taxon>Bacteria</taxon>
        <taxon>Pseudomonadati</taxon>
        <taxon>Pseudomonadota</taxon>
        <taxon>Gammaproteobacteria</taxon>
        <taxon>Oceanospirillales</taxon>
        <taxon>Oceanospirillaceae</taxon>
        <taxon>Litoribacillus</taxon>
    </lineage>
</organism>
<dbReference type="RefSeq" id="WP_344798011.1">
    <property type="nucleotide sequence ID" value="NZ_BAABBN010000006.1"/>
</dbReference>
<evidence type="ECO:0000259" key="7">
    <source>
        <dbReference type="PROSITE" id="PS51733"/>
    </source>
</evidence>
<name>A0ABP7MIB1_9GAMM</name>
<keyword evidence="6" id="KW-0804">Transcription</keyword>
<dbReference type="InterPro" id="IPR013196">
    <property type="entry name" value="HTH_11"/>
</dbReference>
<dbReference type="InterPro" id="IPR036388">
    <property type="entry name" value="WH-like_DNA-bd_sf"/>
</dbReference>
<dbReference type="PANTHER" id="PTHR12835">
    <property type="entry name" value="BIOTIN PROTEIN LIGASE"/>
    <property type="match status" value="1"/>
</dbReference>
<dbReference type="Gene3D" id="2.30.30.100">
    <property type="match status" value="1"/>
</dbReference>